<sequence length="82" mass="8674">MSASTSMYWPYCVFIRNLHTPSTFDTAPVNPSTQSTGGSTSCRSPSSFHASPATLYWAPVSSLIRSSLPLISTLAVGSDSTV</sequence>
<name>A0A6G0QC76_9STRA</name>
<dbReference type="EMBL" id="QXFY01004005">
    <property type="protein sequence ID" value="KAE9280447.1"/>
    <property type="molecule type" value="Genomic_DNA"/>
</dbReference>
<evidence type="ECO:0000313" key="3">
    <source>
        <dbReference type="Proteomes" id="UP000486351"/>
    </source>
</evidence>
<reference evidence="2 3" key="1">
    <citation type="submission" date="2018-09" db="EMBL/GenBank/DDBJ databases">
        <title>Genomic investigation of the strawberry pathogen Phytophthora fragariae indicates pathogenicity is determined by transcriptional variation in three key races.</title>
        <authorList>
            <person name="Adams T.M."/>
            <person name="Armitage A.D."/>
            <person name="Sobczyk M.K."/>
            <person name="Bates H.J."/>
            <person name="Dunwell J.M."/>
            <person name="Nellist C.F."/>
            <person name="Harrison R.J."/>
        </authorList>
    </citation>
    <scope>NUCLEOTIDE SEQUENCE [LARGE SCALE GENOMIC DNA]</scope>
    <source>
        <strain evidence="2 3">NOV-77</strain>
    </source>
</reference>
<evidence type="ECO:0000313" key="2">
    <source>
        <dbReference type="EMBL" id="KAE9280447.1"/>
    </source>
</evidence>
<dbReference type="AlphaFoldDB" id="A0A6G0QC76"/>
<gene>
    <name evidence="2" type="ORF">PF008_g28131</name>
</gene>
<comment type="caution">
    <text evidence="2">The sequence shown here is derived from an EMBL/GenBank/DDBJ whole genome shotgun (WGS) entry which is preliminary data.</text>
</comment>
<evidence type="ECO:0000256" key="1">
    <source>
        <dbReference type="SAM" id="MobiDB-lite"/>
    </source>
</evidence>
<accession>A0A6G0QC76</accession>
<dbReference type="Proteomes" id="UP000486351">
    <property type="component" value="Unassembled WGS sequence"/>
</dbReference>
<organism evidence="2 3">
    <name type="scientific">Phytophthora fragariae</name>
    <dbReference type="NCBI Taxonomy" id="53985"/>
    <lineage>
        <taxon>Eukaryota</taxon>
        <taxon>Sar</taxon>
        <taxon>Stramenopiles</taxon>
        <taxon>Oomycota</taxon>
        <taxon>Peronosporomycetes</taxon>
        <taxon>Peronosporales</taxon>
        <taxon>Peronosporaceae</taxon>
        <taxon>Phytophthora</taxon>
    </lineage>
</organism>
<proteinExistence type="predicted"/>
<protein>
    <submittedName>
        <fullName evidence="2">Uncharacterized protein</fullName>
    </submittedName>
</protein>
<feature type="region of interest" description="Disordered" evidence="1">
    <location>
        <begin position="23"/>
        <end position="44"/>
    </location>
</feature>